<feature type="transmembrane region" description="Helical" evidence="5">
    <location>
        <begin position="176"/>
        <end position="195"/>
    </location>
</feature>
<feature type="transmembrane region" description="Helical" evidence="5">
    <location>
        <begin position="152"/>
        <end position="169"/>
    </location>
</feature>
<evidence type="ECO:0000256" key="2">
    <source>
        <dbReference type="ARBA" id="ARBA00022692"/>
    </source>
</evidence>
<keyword evidence="4 5" id="KW-0472">Membrane</keyword>
<evidence type="ECO:0000256" key="3">
    <source>
        <dbReference type="ARBA" id="ARBA00022989"/>
    </source>
</evidence>
<dbReference type="Proteomes" id="UP001108027">
    <property type="component" value="Unassembled WGS sequence"/>
</dbReference>
<keyword evidence="3 5" id="KW-1133">Transmembrane helix</keyword>
<feature type="transmembrane region" description="Helical" evidence="5">
    <location>
        <begin position="30"/>
        <end position="50"/>
    </location>
</feature>
<accession>A0A9Q3YN53</accession>
<keyword evidence="8" id="KW-1185">Reference proteome</keyword>
<feature type="transmembrane region" description="Helical" evidence="5">
    <location>
        <begin position="207"/>
        <end position="226"/>
    </location>
</feature>
<dbReference type="PROSITE" id="PS51257">
    <property type="entry name" value="PROKAR_LIPOPROTEIN"/>
    <property type="match status" value="1"/>
</dbReference>
<feature type="transmembrane region" description="Helical" evidence="5">
    <location>
        <begin position="366"/>
        <end position="384"/>
    </location>
</feature>
<name>A0A9Q3YN53_9GAMM</name>
<protein>
    <submittedName>
        <fullName evidence="7">O-antigen ligase family protein</fullName>
    </submittedName>
</protein>
<reference evidence="7" key="1">
    <citation type="submission" date="2021-10" db="EMBL/GenBank/DDBJ databases">
        <title>The diversity and Nitrogen Metabolism of Culturable Nitrate-Utilizing Bacteria Within the Oxygen Minimum Zone of the Changjiang (Yangtze River)Estuary.</title>
        <authorList>
            <person name="Zhang D."/>
            <person name="Zheng J."/>
            <person name="Liu S."/>
            <person name="He W."/>
        </authorList>
    </citation>
    <scope>NUCLEOTIDE SEQUENCE</scope>
    <source>
        <strain evidence="7">FXH-223</strain>
    </source>
</reference>
<feature type="transmembrane region" description="Helical" evidence="5">
    <location>
        <begin position="88"/>
        <end position="108"/>
    </location>
</feature>
<feature type="transmembrane region" description="Helical" evidence="5">
    <location>
        <begin position="128"/>
        <end position="146"/>
    </location>
</feature>
<dbReference type="PANTHER" id="PTHR37422">
    <property type="entry name" value="TEICHURONIC ACID BIOSYNTHESIS PROTEIN TUAE"/>
    <property type="match status" value="1"/>
</dbReference>
<dbReference type="AlphaFoldDB" id="A0A9Q3YN53"/>
<feature type="transmembrane region" description="Helical" evidence="5">
    <location>
        <begin position="311"/>
        <end position="330"/>
    </location>
</feature>
<feature type="transmembrane region" description="Helical" evidence="5">
    <location>
        <begin position="337"/>
        <end position="360"/>
    </location>
</feature>
<proteinExistence type="predicted"/>
<feature type="domain" description="O-antigen ligase-related" evidence="6">
    <location>
        <begin position="159"/>
        <end position="318"/>
    </location>
</feature>
<evidence type="ECO:0000256" key="1">
    <source>
        <dbReference type="ARBA" id="ARBA00004141"/>
    </source>
</evidence>
<dbReference type="PANTHER" id="PTHR37422:SF17">
    <property type="entry name" value="O-ANTIGEN LIGASE"/>
    <property type="match status" value="1"/>
</dbReference>
<gene>
    <name evidence="7" type="ORF">LL252_12820</name>
</gene>
<comment type="subcellular location">
    <subcellularLocation>
        <location evidence="1">Membrane</location>
        <topology evidence="1">Multi-pass membrane protein</topology>
    </subcellularLocation>
</comment>
<organism evidence="7 8">
    <name type="scientific">Alloalcanivorax marinus</name>
    <dbReference type="NCBI Taxonomy" id="1177169"/>
    <lineage>
        <taxon>Bacteria</taxon>
        <taxon>Pseudomonadati</taxon>
        <taxon>Pseudomonadota</taxon>
        <taxon>Gammaproteobacteria</taxon>
        <taxon>Oceanospirillales</taxon>
        <taxon>Alcanivoracaceae</taxon>
        <taxon>Alloalcanivorax</taxon>
    </lineage>
</organism>
<dbReference type="GO" id="GO:0016874">
    <property type="term" value="F:ligase activity"/>
    <property type="evidence" value="ECO:0007669"/>
    <property type="project" value="UniProtKB-KW"/>
</dbReference>
<evidence type="ECO:0000259" key="6">
    <source>
        <dbReference type="Pfam" id="PF04932"/>
    </source>
</evidence>
<evidence type="ECO:0000313" key="8">
    <source>
        <dbReference type="Proteomes" id="UP001108027"/>
    </source>
</evidence>
<sequence>MLDPRAAGLVALLAGVWALAASCRPADGPAPAAAGAWLLALLAFAGHWLLDAGRGGGVPTAAHTLASLPYWPLAAAVLFVAWRRFPPAPAALWWGAALAAAVAGALLLHQWGGTVRVRVRTDMNAIPFGNLSLCLGVLALLGGLFQRREPRWGALLVVAGVLGLVASLLSGTRGGWITLPAVVLMLAVWRGGALWRRWSSLPVAWRGAGWALLLALLVFAAARVWPRVEDLFSDLHRFAADGITGTSVGLRLDMWGTAWSLFLQKPWLGWGEQGLALQLQRLIEAGRLNEQARYFGYQLHSDVLDTLARRGLLGLATLLPLYLVPAWLCLRRLREAGAVAMAGLLTVVMFAGFGLTQSQFRDPNSLAGYLVLMSGVLAVRGLAVPGRRTG</sequence>
<evidence type="ECO:0000256" key="5">
    <source>
        <dbReference type="SAM" id="Phobius"/>
    </source>
</evidence>
<dbReference type="GO" id="GO:0016020">
    <property type="term" value="C:membrane"/>
    <property type="evidence" value="ECO:0007669"/>
    <property type="project" value="UniProtKB-SubCell"/>
</dbReference>
<dbReference type="InterPro" id="IPR051533">
    <property type="entry name" value="WaaL-like"/>
</dbReference>
<evidence type="ECO:0000313" key="7">
    <source>
        <dbReference type="EMBL" id="MCC4309452.1"/>
    </source>
</evidence>
<dbReference type="InterPro" id="IPR007016">
    <property type="entry name" value="O-antigen_ligase-rel_domated"/>
</dbReference>
<feature type="transmembrane region" description="Helical" evidence="5">
    <location>
        <begin position="62"/>
        <end position="82"/>
    </location>
</feature>
<dbReference type="RefSeq" id="WP_228234283.1">
    <property type="nucleotide sequence ID" value="NZ_JAJGNA010000016.1"/>
</dbReference>
<dbReference type="EMBL" id="JAJGNA010000016">
    <property type="protein sequence ID" value="MCC4309452.1"/>
    <property type="molecule type" value="Genomic_DNA"/>
</dbReference>
<comment type="caution">
    <text evidence="7">The sequence shown here is derived from an EMBL/GenBank/DDBJ whole genome shotgun (WGS) entry which is preliminary data.</text>
</comment>
<evidence type="ECO:0000256" key="4">
    <source>
        <dbReference type="ARBA" id="ARBA00023136"/>
    </source>
</evidence>
<keyword evidence="2 5" id="KW-0812">Transmembrane</keyword>
<dbReference type="Pfam" id="PF04932">
    <property type="entry name" value="Wzy_C"/>
    <property type="match status" value="1"/>
</dbReference>
<keyword evidence="7" id="KW-0436">Ligase</keyword>